<evidence type="ECO:0000313" key="3">
    <source>
        <dbReference type="EMBL" id="ERL64904.1"/>
    </source>
</evidence>
<dbReference type="STRING" id="1231336.L248_0508"/>
<dbReference type="RefSeq" id="WP_022529841.1">
    <property type="nucleotide sequence ID" value="NZ_KI271591.1"/>
</dbReference>
<keyword evidence="1" id="KW-0808">Transferase</keyword>
<gene>
    <name evidence="3" type="ORF">L248_0508</name>
</gene>
<dbReference type="OrthoDB" id="6505030at2"/>
<dbReference type="GO" id="GO:0008982">
    <property type="term" value="F:protein-N(PI)-phosphohistidine-sugar phosphotransferase activity"/>
    <property type="evidence" value="ECO:0007669"/>
    <property type="project" value="InterPro"/>
</dbReference>
<feature type="domain" description="Phosphotransferase system EIIB component type 2/3" evidence="2">
    <location>
        <begin position="6"/>
        <end position="67"/>
    </location>
</feature>
<dbReference type="InterPro" id="IPR036095">
    <property type="entry name" value="PTS_EIIB-like_sf"/>
</dbReference>
<dbReference type="EMBL" id="KI271591">
    <property type="protein sequence ID" value="ERL64904.1"/>
    <property type="molecule type" value="Genomic_DNA"/>
</dbReference>
<dbReference type="HOGENOM" id="CLU_159248_3_1_9"/>
<evidence type="ECO:0000259" key="2">
    <source>
        <dbReference type="Pfam" id="PF02302"/>
    </source>
</evidence>
<name>U4TL40_9LACO</name>
<accession>U4TL40</accession>
<organism evidence="3 4">
    <name type="scientific">Schleiferilactobacillus shenzhenensis LY-73</name>
    <dbReference type="NCBI Taxonomy" id="1231336"/>
    <lineage>
        <taxon>Bacteria</taxon>
        <taxon>Bacillati</taxon>
        <taxon>Bacillota</taxon>
        <taxon>Bacilli</taxon>
        <taxon>Lactobacillales</taxon>
        <taxon>Lactobacillaceae</taxon>
        <taxon>Schleiferilactobacillus</taxon>
    </lineage>
</organism>
<protein>
    <recommendedName>
        <fullName evidence="2">Phosphotransferase system EIIB component type 2/3 domain-containing protein</fullName>
    </recommendedName>
</protein>
<dbReference type="Pfam" id="PF02302">
    <property type="entry name" value="PTS_IIB"/>
    <property type="match status" value="1"/>
</dbReference>
<dbReference type="AlphaFoldDB" id="U4TL40"/>
<dbReference type="eggNOG" id="COG3414">
    <property type="taxonomic scope" value="Bacteria"/>
</dbReference>
<dbReference type="Proteomes" id="UP000030647">
    <property type="component" value="Unassembled WGS sequence"/>
</dbReference>
<keyword evidence="4" id="KW-1185">Reference proteome</keyword>
<evidence type="ECO:0000256" key="1">
    <source>
        <dbReference type="ARBA" id="ARBA00022679"/>
    </source>
</evidence>
<dbReference type="GO" id="GO:0009401">
    <property type="term" value="P:phosphoenolpyruvate-dependent sugar phosphotransferase system"/>
    <property type="evidence" value="ECO:0007669"/>
    <property type="project" value="InterPro"/>
</dbReference>
<dbReference type="SUPFAM" id="SSF52794">
    <property type="entry name" value="PTS system IIB component-like"/>
    <property type="match status" value="1"/>
</dbReference>
<dbReference type="Gene3D" id="3.40.50.2300">
    <property type="match status" value="1"/>
</dbReference>
<sequence length="100" mass="10704">MAAIKRVLIVCGAGVVTSTIAIQRLQEEIDRRGLSRQIALSQGNFQDALADGATYDLVCSTTQMPASMPPMMTALPLVSTVGLDQFYTDFFSTLGFVSPS</sequence>
<dbReference type="InterPro" id="IPR003501">
    <property type="entry name" value="PTS_EIIB_2/3"/>
</dbReference>
<evidence type="ECO:0000313" key="4">
    <source>
        <dbReference type="Proteomes" id="UP000030647"/>
    </source>
</evidence>
<proteinExistence type="predicted"/>
<reference evidence="4" key="1">
    <citation type="journal article" date="2013" name="Genome Announc.">
        <title>Whole-Genome Sequencing of Lactobacillus shenzhenensis Strain LY-73T.</title>
        <authorList>
            <person name="Lin Z."/>
            <person name="Liu Z."/>
            <person name="Yang R."/>
            <person name="Zou Y."/>
            <person name="Wan D."/>
            <person name="Chen J."/>
            <person name="Guo M."/>
            <person name="Zhao J."/>
            <person name="Fang C."/>
            <person name="Yang R."/>
            <person name="Liu F."/>
        </authorList>
    </citation>
    <scope>NUCLEOTIDE SEQUENCE [LARGE SCALE GENOMIC DNA]</scope>
    <source>
        <strain evidence="4">LY-73</strain>
    </source>
</reference>